<evidence type="ECO:0000313" key="2">
    <source>
        <dbReference type="EMBL" id="KAG1536888.1"/>
    </source>
</evidence>
<comment type="caution">
    <text evidence="2">The sequence shown here is derived from an EMBL/GenBank/DDBJ whole genome shotgun (WGS) entry which is preliminary data.</text>
</comment>
<dbReference type="GO" id="GO:0005737">
    <property type="term" value="C:cytoplasm"/>
    <property type="evidence" value="ECO:0007669"/>
    <property type="project" value="TreeGrafter"/>
</dbReference>
<dbReference type="Proteomes" id="UP000717996">
    <property type="component" value="Unassembled WGS sequence"/>
</dbReference>
<dbReference type="OrthoDB" id="440325at2759"/>
<dbReference type="AlphaFoldDB" id="A0A9P6Y0Y0"/>
<sequence length="86" mass="9807">MTYTEIESIPTIVQSLRTTFNSGLSKSIKFRKEQLIKLKQFLKENEQALIDVIHKDLHKHSLEIIASEIAPVLGDIDFMLKASPLL</sequence>
<dbReference type="InterPro" id="IPR012394">
    <property type="entry name" value="Aldehyde_DH_NAD(P)"/>
</dbReference>
<organism evidence="2 3">
    <name type="scientific">Rhizopus oryzae</name>
    <name type="common">Mucormycosis agent</name>
    <name type="synonym">Rhizopus arrhizus var. delemar</name>
    <dbReference type="NCBI Taxonomy" id="64495"/>
    <lineage>
        <taxon>Eukaryota</taxon>
        <taxon>Fungi</taxon>
        <taxon>Fungi incertae sedis</taxon>
        <taxon>Mucoromycota</taxon>
        <taxon>Mucoromycotina</taxon>
        <taxon>Mucoromycetes</taxon>
        <taxon>Mucorales</taxon>
        <taxon>Mucorineae</taxon>
        <taxon>Rhizopodaceae</taxon>
        <taxon>Rhizopus</taxon>
    </lineage>
</organism>
<evidence type="ECO:0000256" key="1">
    <source>
        <dbReference type="ARBA" id="ARBA00023002"/>
    </source>
</evidence>
<dbReference type="PANTHER" id="PTHR43570:SF16">
    <property type="entry name" value="ALDEHYDE DEHYDROGENASE TYPE III, ISOFORM Q"/>
    <property type="match status" value="1"/>
</dbReference>
<dbReference type="GO" id="GO:0006081">
    <property type="term" value="P:aldehyde metabolic process"/>
    <property type="evidence" value="ECO:0007669"/>
    <property type="project" value="InterPro"/>
</dbReference>
<protein>
    <submittedName>
        <fullName evidence="2">Uncharacterized protein</fullName>
    </submittedName>
</protein>
<reference evidence="2" key="1">
    <citation type="journal article" date="2020" name="Microb. Genom.">
        <title>Genetic diversity of clinical and environmental Mucorales isolates obtained from an investigation of mucormycosis cases among solid organ transplant recipients.</title>
        <authorList>
            <person name="Nguyen M.H."/>
            <person name="Kaul D."/>
            <person name="Muto C."/>
            <person name="Cheng S.J."/>
            <person name="Richter R.A."/>
            <person name="Bruno V.M."/>
            <person name="Liu G."/>
            <person name="Beyhan S."/>
            <person name="Sundermann A.J."/>
            <person name="Mounaud S."/>
            <person name="Pasculle A.W."/>
            <person name="Nierman W.C."/>
            <person name="Driscoll E."/>
            <person name="Cumbie R."/>
            <person name="Clancy C.J."/>
            <person name="Dupont C.L."/>
        </authorList>
    </citation>
    <scope>NUCLEOTIDE SEQUENCE</scope>
    <source>
        <strain evidence="2">GL16</strain>
    </source>
</reference>
<keyword evidence="1" id="KW-0560">Oxidoreductase</keyword>
<proteinExistence type="predicted"/>
<dbReference type="InterPro" id="IPR016161">
    <property type="entry name" value="Ald_DH/histidinol_DH"/>
</dbReference>
<accession>A0A9P6Y0Y0</accession>
<dbReference type="InterPro" id="IPR016162">
    <property type="entry name" value="Ald_DH_N"/>
</dbReference>
<dbReference type="EMBL" id="JAANIT010002295">
    <property type="protein sequence ID" value="KAG1536888.1"/>
    <property type="molecule type" value="Genomic_DNA"/>
</dbReference>
<dbReference type="SUPFAM" id="SSF53720">
    <property type="entry name" value="ALDH-like"/>
    <property type="match status" value="1"/>
</dbReference>
<dbReference type="Gene3D" id="3.40.605.10">
    <property type="entry name" value="Aldehyde Dehydrogenase, Chain A, domain 1"/>
    <property type="match status" value="1"/>
</dbReference>
<dbReference type="PANTHER" id="PTHR43570">
    <property type="entry name" value="ALDEHYDE DEHYDROGENASE"/>
    <property type="match status" value="1"/>
</dbReference>
<gene>
    <name evidence="2" type="ORF">G6F51_010702</name>
</gene>
<evidence type="ECO:0000313" key="3">
    <source>
        <dbReference type="Proteomes" id="UP000717996"/>
    </source>
</evidence>
<name>A0A9P6Y0Y0_RHIOR</name>
<dbReference type="GO" id="GO:0004029">
    <property type="term" value="F:aldehyde dehydrogenase (NAD+) activity"/>
    <property type="evidence" value="ECO:0007669"/>
    <property type="project" value="TreeGrafter"/>
</dbReference>